<evidence type="ECO:0000313" key="3">
    <source>
        <dbReference type="Proteomes" id="UP001552299"/>
    </source>
</evidence>
<keyword evidence="1" id="KW-1133">Transmembrane helix</keyword>
<dbReference type="Proteomes" id="UP001552299">
    <property type="component" value="Unassembled WGS sequence"/>
</dbReference>
<protein>
    <submittedName>
        <fullName evidence="2">Uncharacterized protein</fullName>
    </submittedName>
</protein>
<keyword evidence="3" id="KW-1185">Reference proteome</keyword>
<comment type="caution">
    <text evidence="2">The sequence shown here is derived from an EMBL/GenBank/DDBJ whole genome shotgun (WGS) entry which is preliminary data.</text>
</comment>
<evidence type="ECO:0000256" key="1">
    <source>
        <dbReference type="SAM" id="Phobius"/>
    </source>
</evidence>
<name>A0ABD0V319_DENTH</name>
<evidence type="ECO:0000313" key="2">
    <source>
        <dbReference type="EMBL" id="KAL0919278.1"/>
    </source>
</evidence>
<dbReference type="AlphaFoldDB" id="A0ABD0V319"/>
<feature type="transmembrane region" description="Helical" evidence="1">
    <location>
        <begin position="87"/>
        <end position="107"/>
    </location>
</feature>
<keyword evidence="1" id="KW-0472">Membrane</keyword>
<accession>A0ABD0V319</accession>
<gene>
    <name evidence="2" type="ORF">M5K25_011364</name>
</gene>
<organism evidence="2 3">
    <name type="scientific">Dendrobium thyrsiflorum</name>
    <name type="common">Pinecone-like raceme dendrobium</name>
    <name type="synonym">Orchid</name>
    <dbReference type="NCBI Taxonomy" id="117978"/>
    <lineage>
        <taxon>Eukaryota</taxon>
        <taxon>Viridiplantae</taxon>
        <taxon>Streptophyta</taxon>
        <taxon>Embryophyta</taxon>
        <taxon>Tracheophyta</taxon>
        <taxon>Spermatophyta</taxon>
        <taxon>Magnoliopsida</taxon>
        <taxon>Liliopsida</taxon>
        <taxon>Asparagales</taxon>
        <taxon>Orchidaceae</taxon>
        <taxon>Epidendroideae</taxon>
        <taxon>Malaxideae</taxon>
        <taxon>Dendrobiinae</taxon>
        <taxon>Dendrobium</taxon>
    </lineage>
</organism>
<dbReference type="EMBL" id="JANQDX010000009">
    <property type="protein sequence ID" value="KAL0919278.1"/>
    <property type="molecule type" value="Genomic_DNA"/>
</dbReference>
<keyword evidence="1" id="KW-0812">Transmembrane</keyword>
<reference evidence="2 3" key="1">
    <citation type="journal article" date="2024" name="Plant Biotechnol. J.">
        <title>Dendrobium thyrsiflorum genome and its molecular insights into genes involved in important horticultural traits.</title>
        <authorList>
            <person name="Chen B."/>
            <person name="Wang J.Y."/>
            <person name="Zheng P.J."/>
            <person name="Li K.L."/>
            <person name="Liang Y.M."/>
            <person name="Chen X.F."/>
            <person name="Zhang C."/>
            <person name="Zhao X."/>
            <person name="He X."/>
            <person name="Zhang G.Q."/>
            <person name="Liu Z.J."/>
            <person name="Xu Q."/>
        </authorList>
    </citation>
    <scope>NUCLEOTIDE SEQUENCE [LARGE SCALE GENOMIC DNA]</scope>
    <source>
        <strain evidence="2">GZMU011</strain>
    </source>
</reference>
<proteinExistence type="predicted"/>
<sequence>MQLDPHLTQQCNVQANKSTNEIQLRNFSILGSHLSPHLSSDVGECSIFIIKEILFDFICFLFSLRTITSIGSGTSLALASVYSLNRWLSIFIIFTFIIIGFIINVGVPQHVDNFHVYSSSKGWNLEIWAFGIEKWMLGNLKLEKGFDAIGEHTGAGHNRNIVMPFGGKSPSSEGPEFLVRITTPLMDISLCALKLLYCLVYSLADDILVVTALDWSSYHFHYISDPSGCKGSVLLIDISYLTSNSEFSALQIGPNVVQNCSSPRPFRTKFRQPPGVSPASHRVPFPPRLEKARIGGFPARHGRRKWSFTRLAEGTAPDSLPTTLGKSVHELVFWCAANAENRV</sequence>